<organism evidence="2 3">
    <name type="scientific">Ignisphaera aggregans (strain DSM 17230 / JCM 13409 / AQ1.S1)</name>
    <dbReference type="NCBI Taxonomy" id="583356"/>
    <lineage>
        <taxon>Archaea</taxon>
        <taxon>Thermoproteota</taxon>
        <taxon>Thermoprotei</taxon>
        <taxon>Desulfurococcales</taxon>
        <taxon>Desulfurococcaceae</taxon>
        <taxon>Ignisphaera</taxon>
    </lineage>
</organism>
<gene>
    <name evidence="2" type="ordered locus">Igag_0122</name>
</gene>
<sequence>MNRNHIIALTILGIVLISVGWCLQLNGVRFKVCSNLITIYDRFGGEARTSNVTTVAKVATPLNITNIDIEPNTIKSFGFAVKSTINLATIRLLGTPSEPSYRGIIRIVTEDGTRLWNASFTSADSFERNRISMGWIYEYVIPPGNYMLELYLNTSAHIDLLQIQGISSEEIQIPPLTLTVTPSSSRTYSIDYICGVDFTYMVIATVLMSLGILAMVISLVLALRFVPKPSPKPVTSVGKSAKKRK</sequence>
<evidence type="ECO:0000256" key="1">
    <source>
        <dbReference type="SAM" id="Phobius"/>
    </source>
</evidence>
<dbReference type="AlphaFoldDB" id="E0SPV1"/>
<accession>E0SPV1</accession>
<keyword evidence="1" id="KW-1133">Transmembrane helix</keyword>
<feature type="transmembrane region" description="Helical" evidence="1">
    <location>
        <begin position="198"/>
        <end position="223"/>
    </location>
</feature>
<keyword evidence="1" id="KW-0812">Transmembrane</keyword>
<proteinExistence type="predicted"/>
<dbReference type="Proteomes" id="UP000001304">
    <property type="component" value="Chromosome"/>
</dbReference>
<keyword evidence="3" id="KW-1185">Reference proteome</keyword>
<dbReference type="EMBL" id="CP002098">
    <property type="protein sequence ID" value="ADM26973.1"/>
    <property type="molecule type" value="Genomic_DNA"/>
</dbReference>
<dbReference type="HOGENOM" id="CLU_1131592_0_0_2"/>
<evidence type="ECO:0000313" key="2">
    <source>
        <dbReference type="EMBL" id="ADM26973.1"/>
    </source>
</evidence>
<reference evidence="2 3" key="1">
    <citation type="journal article" date="2010" name="Stand. Genomic Sci.">
        <title>Complete genome sequence of Ignisphaera aggregans type strain (AQ1.S1).</title>
        <authorList>
            <person name="Goker M."/>
            <person name="Held B."/>
            <person name="Lapidus A."/>
            <person name="Nolan M."/>
            <person name="Spring S."/>
            <person name="Yasawong M."/>
            <person name="Lucas S."/>
            <person name="Glavina Del Rio T."/>
            <person name="Tice H."/>
            <person name="Cheng J.F."/>
            <person name="Goodwin L."/>
            <person name="Tapia R."/>
            <person name="Pitluck S."/>
            <person name="Liolios K."/>
            <person name="Ivanova N."/>
            <person name="Mavromatis K."/>
            <person name="Mikhailova N."/>
            <person name="Pati A."/>
            <person name="Chen A."/>
            <person name="Palaniappan K."/>
            <person name="Brambilla E."/>
            <person name="Land M."/>
            <person name="Hauser L."/>
            <person name="Chang Y.J."/>
            <person name="Jeffries C.D."/>
            <person name="Brettin T."/>
            <person name="Detter J.C."/>
            <person name="Han C."/>
            <person name="Rohde M."/>
            <person name="Sikorski J."/>
            <person name="Woyke T."/>
            <person name="Bristow J."/>
            <person name="Eisen J.A."/>
            <person name="Markowitz V."/>
            <person name="Hugenholtz P."/>
            <person name="Kyrpides N.C."/>
            <person name="Klenk H.P."/>
        </authorList>
    </citation>
    <scope>NUCLEOTIDE SEQUENCE [LARGE SCALE GENOMIC DNA]</scope>
    <source>
        <strain evidence="3">DSM 17230 / JCM 13409 / AQ1.S1</strain>
    </source>
</reference>
<keyword evidence="1" id="KW-0472">Membrane</keyword>
<dbReference type="BioCyc" id="IAGG583356:GHAH-132-MONOMER"/>
<protein>
    <submittedName>
        <fullName evidence="2">Uncharacterized protein</fullName>
    </submittedName>
</protein>
<name>E0SPV1_IGNAA</name>
<dbReference type="KEGG" id="iag:Igag_0122"/>
<evidence type="ECO:0000313" key="3">
    <source>
        <dbReference type="Proteomes" id="UP000001304"/>
    </source>
</evidence>